<dbReference type="AlphaFoldDB" id="A0A5E4A5Y9"/>
<dbReference type="EMBL" id="CABDUW010000014">
    <property type="protein sequence ID" value="VTJ52122.1"/>
    <property type="molecule type" value="Genomic_DNA"/>
</dbReference>
<gene>
    <name evidence="2" type="ORF">GHT09_000539</name>
    <name evidence="3" type="ORF">MONAX_5E047048</name>
</gene>
<accession>A0A5E4A5Y9</accession>
<dbReference type="Proteomes" id="UP000335636">
    <property type="component" value="Unassembled WGS sequence"/>
</dbReference>
<reference evidence="2" key="2">
    <citation type="submission" date="2020-08" db="EMBL/GenBank/DDBJ databases">
        <authorList>
            <person name="Shumante A."/>
            <person name="Zimin A.V."/>
            <person name="Puiu D."/>
            <person name="Salzberg S.L."/>
        </authorList>
    </citation>
    <scope>NUCLEOTIDE SEQUENCE</scope>
    <source>
        <strain evidence="2">WC2-LM</strain>
        <tissue evidence="2">Liver</tissue>
    </source>
</reference>
<organism evidence="3 4">
    <name type="scientific">Marmota monax</name>
    <name type="common">Woodchuck</name>
    <dbReference type="NCBI Taxonomy" id="9995"/>
    <lineage>
        <taxon>Eukaryota</taxon>
        <taxon>Metazoa</taxon>
        <taxon>Chordata</taxon>
        <taxon>Craniata</taxon>
        <taxon>Vertebrata</taxon>
        <taxon>Euteleostomi</taxon>
        <taxon>Mammalia</taxon>
        <taxon>Eutheria</taxon>
        <taxon>Euarchontoglires</taxon>
        <taxon>Glires</taxon>
        <taxon>Rodentia</taxon>
        <taxon>Sciuromorpha</taxon>
        <taxon>Sciuridae</taxon>
        <taxon>Xerinae</taxon>
        <taxon>Marmotini</taxon>
        <taxon>Marmota</taxon>
    </lineage>
</organism>
<evidence type="ECO:0000256" key="1">
    <source>
        <dbReference type="SAM" id="MobiDB-lite"/>
    </source>
</evidence>
<evidence type="ECO:0000313" key="4">
    <source>
        <dbReference type="Proteomes" id="UP000335636"/>
    </source>
</evidence>
<keyword evidence="4" id="KW-1185">Reference proteome</keyword>
<feature type="region of interest" description="Disordered" evidence="1">
    <location>
        <begin position="1"/>
        <end position="21"/>
    </location>
</feature>
<evidence type="ECO:0000313" key="2">
    <source>
        <dbReference type="EMBL" id="KAF7467911.1"/>
    </source>
</evidence>
<name>A0A5E4A5Y9_MARMO</name>
<reference evidence="3 4" key="1">
    <citation type="submission" date="2019-04" db="EMBL/GenBank/DDBJ databases">
        <authorList>
            <person name="Alioto T."/>
            <person name="Alioto T."/>
        </authorList>
    </citation>
    <scope>NUCLEOTIDE SEQUENCE [LARGE SCALE GENOMIC DNA]</scope>
</reference>
<proteinExistence type="predicted"/>
<protein>
    <submittedName>
        <fullName evidence="3">Uncharacterized protein</fullName>
    </submittedName>
</protein>
<evidence type="ECO:0000313" key="3">
    <source>
        <dbReference type="EMBL" id="VTJ52122.1"/>
    </source>
</evidence>
<dbReference type="EMBL" id="WJEC01007790">
    <property type="protein sequence ID" value="KAF7467911.1"/>
    <property type="molecule type" value="Genomic_DNA"/>
</dbReference>
<sequence>MPWEAGEAATGTGDSCGVPEGPRRVCKGWKSMLPPGGPPQRAWGPPGWSLGREKLRSRGPRSWSTCLRIRVLAPGGKCTAPARPAQLRLLLRAQSGPERQAHLSGWRAVSRRLAALTPSPPAVDPEALVREEQASTLFQAEQGKKTVDIYWLFDDGGQDSSDVAPSCPGTSSLPVPASLALSFLAGSCQGLCLDLESSKVGRAPDPWITGLSNWMGLARASGGAPVPGL</sequence>
<dbReference type="Proteomes" id="UP000662637">
    <property type="component" value="Unassembled WGS sequence"/>
</dbReference>